<keyword evidence="6 14" id="KW-0436">Ligase</keyword>
<dbReference type="InterPro" id="IPR013155">
    <property type="entry name" value="M/V/L/I-tRNA-synth_anticd-bd"/>
</dbReference>
<evidence type="ECO:0000313" key="20">
    <source>
        <dbReference type="Proteomes" id="UP000241890"/>
    </source>
</evidence>
<dbReference type="GO" id="GO:0005829">
    <property type="term" value="C:cytosol"/>
    <property type="evidence" value="ECO:0007669"/>
    <property type="project" value="TreeGrafter"/>
</dbReference>
<feature type="compositionally biased region" description="Basic and acidic residues" evidence="16">
    <location>
        <begin position="71"/>
        <end position="85"/>
    </location>
</feature>
<dbReference type="SUPFAM" id="SSF47323">
    <property type="entry name" value="Anticodon-binding domain of a subclass of class I aminoacyl-tRNA synthetases"/>
    <property type="match status" value="1"/>
</dbReference>
<dbReference type="SUPFAM" id="SSF52374">
    <property type="entry name" value="Nucleotidylyl transferase"/>
    <property type="match status" value="1"/>
</dbReference>
<evidence type="ECO:0000256" key="7">
    <source>
        <dbReference type="ARBA" id="ARBA00022741"/>
    </source>
</evidence>
<accession>A0A2R5GWP9</accession>
<dbReference type="InParanoid" id="A0A2R5GWP9"/>
<dbReference type="PRINTS" id="PR00986">
    <property type="entry name" value="TRNASYNTHVAL"/>
</dbReference>
<evidence type="ECO:0000256" key="12">
    <source>
        <dbReference type="ARBA" id="ARBA00040837"/>
    </source>
</evidence>
<dbReference type="InterPro" id="IPR002300">
    <property type="entry name" value="aa-tRNA-synth_Ia"/>
</dbReference>
<feature type="region of interest" description="Disordered" evidence="16">
    <location>
        <begin position="71"/>
        <end position="123"/>
    </location>
</feature>
<feature type="coiled-coil region" evidence="15">
    <location>
        <begin position="6"/>
        <end position="33"/>
    </location>
</feature>
<dbReference type="GO" id="GO:0004832">
    <property type="term" value="F:valine-tRNA ligase activity"/>
    <property type="evidence" value="ECO:0007669"/>
    <property type="project" value="UniProtKB-EC"/>
</dbReference>
<keyword evidence="8 14" id="KW-0067">ATP-binding</keyword>
<evidence type="ECO:0000256" key="5">
    <source>
        <dbReference type="ARBA" id="ARBA00022490"/>
    </source>
</evidence>
<dbReference type="SUPFAM" id="SSF50677">
    <property type="entry name" value="ValRS/IleRS/LeuRS editing domain"/>
    <property type="match status" value="1"/>
</dbReference>
<dbReference type="HAMAP" id="MF_02004">
    <property type="entry name" value="Val_tRNA_synth_type1"/>
    <property type="match status" value="1"/>
</dbReference>
<keyword evidence="9 14" id="KW-0648">Protein biosynthesis</keyword>
<evidence type="ECO:0000256" key="11">
    <source>
        <dbReference type="ARBA" id="ARBA00029936"/>
    </source>
</evidence>
<dbReference type="GO" id="GO:0005524">
    <property type="term" value="F:ATP binding"/>
    <property type="evidence" value="ECO:0007669"/>
    <property type="project" value="UniProtKB-KW"/>
</dbReference>
<dbReference type="FunCoup" id="A0A2R5GWP9">
    <property type="interactions" value="345"/>
</dbReference>
<dbReference type="CDD" id="cd00817">
    <property type="entry name" value="ValRS_core"/>
    <property type="match status" value="1"/>
</dbReference>
<dbReference type="InterPro" id="IPR009080">
    <property type="entry name" value="tRNAsynth_Ia_anticodon-bd"/>
</dbReference>
<dbReference type="EC" id="6.1.1.9" evidence="4"/>
<evidence type="ECO:0000256" key="10">
    <source>
        <dbReference type="ARBA" id="ARBA00023146"/>
    </source>
</evidence>
<dbReference type="FunFam" id="3.40.50.620:FF:000078">
    <property type="entry name" value="Valine--tRNA ligase, mitochondrial"/>
    <property type="match status" value="1"/>
</dbReference>
<dbReference type="Gene3D" id="3.40.50.620">
    <property type="entry name" value="HUPs"/>
    <property type="match status" value="2"/>
</dbReference>
<evidence type="ECO:0000256" key="8">
    <source>
        <dbReference type="ARBA" id="ARBA00022840"/>
    </source>
</evidence>
<evidence type="ECO:0000256" key="1">
    <source>
        <dbReference type="ARBA" id="ARBA00004173"/>
    </source>
</evidence>
<reference evidence="19 20" key="1">
    <citation type="submission" date="2017-12" db="EMBL/GenBank/DDBJ databases">
        <title>Sequencing, de novo assembly and annotation of complete genome of a new Thraustochytrid species, strain FCC1311.</title>
        <authorList>
            <person name="Sedici K."/>
            <person name="Godart F."/>
            <person name="Aiese Cigliano R."/>
            <person name="Sanseverino W."/>
            <person name="Barakat M."/>
            <person name="Ortet P."/>
            <person name="Marechal E."/>
            <person name="Cagnac O."/>
            <person name="Amato A."/>
        </authorList>
    </citation>
    <scope>NUCLEOTIDE SEQUENCE [LARGE SCALE GENOMIC DNA]</scope>
</reference>
<evidence type="ECO:0000259" key="18">
    <source>
        <dbReference type="Pfam" id="PF08264"/>
    </source>
</evidence>
<dbReference type="Proteomes" id="UP000241890">
    <property type="component" value="Unassembled WGS sequence"/>
</dbReference>
<dbReference type="EMBL" id="BEYU01000121">
    <property type="protein sequence ID" value="GBG32364.1"/>
    <property type="molecule type" value="Genomic_DNA"/>
</dbReference>
<dbReference type="Pfam" id="PF00133">
    <property type="entry name" value="tRNA-synt_1"/>
    <property type="match status" value="1"/>
</dbReference>
<evidence type="ECO:0000313" key="19">
    <source>
        <dbReference type="EMBL" id="GBG32364.1"/>
    </source>
</evidence>
<dbReference type="PROSITE" id="PS00178">
    <property type="entry name" value="AA_TRNA_LIGASE_I"/>
    <property type="match status" value="1"/>
</dbReference>
<dbReference type="InterPro" id="IPR002303">
    <property type="entry name" value="Valyl-tRNA_ligase"/>
</dbReference>
<evidence type="ECO:0000256" key="4">
    <source>
        <dbReference type="ARBA" id="ARBA00013169"/>
    </source>
</evidence>
<dbReference type="Gene3D" id="1.10.730.10">
    <property type="entry name" value="Isoleucyl-tRNA Synthetase, Domain 1"/>
    <property type="match status" value="1"/>
</dbReference>
<comment type="similarity">
    <text evidence="3 14">Belongs to the class-I aminoacyl-tRNA synthetase family.</text>
</comment>
<dbReference type="OrthoDB" id="629407at2759"/>
<proteinExistence type="inferred from homology"/>
<dbReference type="AlphaFoldDB" id="A0A2R5GWP9"/>
<dbReference type="InterPro" id="IPR001412">
    <property type="entry name" value="aa-tRNA-synth_I_CS"/>
</dbReference>
<evidence type="ECO:0000256" key="6">
    <source>
        <dbReference type="ARBA" id="ARBA00022598"/>
    </source>
</evidence>
<comment type="caution">
    <text evidence="19">The sequence shown here is derived from an EMBL/GenBank/DDBJ whole genome shotgun (WGS) entry which is preliminary data.</text>
</comment>
<evidence type="ECO:0000256" key="14">
    <source>
        <dbReference type="RuleBase" id="RU363035"/>
    </source>
</evidence>
<protein>
    <recommendedName>
        <fullName evidence="12">Valine--tRNA ligase, mitochondrial</fullName>
        <ecNumber evidence="4">6.1.1.9</ecNumber>
    </recommendedName>
    <alternativeName>
        <fullName evidence="11">Valyl-tRNA synthetase</fullName>
    </alternativeName>
</protein>
<dbReference type="PANTHER" id="PTHR11946">
    <property type="entry name" value="VALYL-TRNA SYNTHETASES"/>
    <property type="match status" value="1"/>
</dbReference>
<dbReference type="InterPro" id="IPR014729">
    <property type="entry name" value="Rossmann-like_a/b/a_fold"/>
</dbReference>
<evidence type="ECO:0000256" key="13">
    <source>
        <dbReference type="ARBA" id="ARBA00047552"/>
    </source>
</evidence>
<dbReference type="FunFam" id="3.40.50.620:FF:000020">
    <property type="entry name" value="Valine--tRNA ligase, mitochondrial"/>
    <property type="match status" value="1"/>
</dbReference>
<dbReference type="InterPro" id="IPR009008">
    <property type="entry name" value="Val/Leu/Ile-tRNA-synth_edit"/>
</dbReference>
<dbReference type="FunFam" id="1.10.730.10:FF:000009">
    <property type="entry name" value="Valine--tRNA ligase, mitochondrial"/>
    <property type="match status" value="1"/>
</dbReference>
<keyword evidence="15" id="KW-0175">Coiled coil</keyword>
<gene>
    <name evidence="19" type="ORF">FCC1311_085892</name>
</gene>
<dbReference type="GO" id="GO:0006438">
    <property type="term" value="P:valyl-tRNA aminoacylation"/>
    <property type="evidence" value="ECO:0007669"/>
    <property type="project" value="InterPro"/>
</dbReference>
<keyword evidence="10 14" id="KW-0030">Aminoacyl-tRNA synthetase</keyword>
<keyword evidence="20" id="KW-1185">Reference proteome</keyword>
<organism evidence="19 20">
    <name type="scientific">Hondaea fermentalgiana</name>
    <dbReference type="NCBI Taxonomy" id="2315210"/>
    <lineage>
        <taxon>Eukaryota</taxon>
        <taxon>Sar</taxon>
        <taxon>Stramenopiles</taxon>
        <taxon>Bigyra</taxon>
        <taxon>Labyrinthulomycetes</taxon>
        <taxon>Thraustochytrida</taxon>
        <taxon>Thraustochytriidae</taxon>
        <taxon>Hondaea</taxon>
    </lineage>
</organism>
<dbReference type="FunFam" id="3.90.740.10:FF:000005">
    <property type="entry name" value="Valine--tRNA ligase, mitochondrial"/>
    <property type="match status" value="1"/>
</dbReference>
<dbReference type="PANTHER" id="PTHR11946:SF109">
    <property type="entry name" value="VALINE--TRNA LIGASE"/>
    <property type="match status" value="1"/>
</dbReference>
<dbReference type="Gene3D" id="3.90.740.10">
    <property type="entry name" value="Valyl/Leucyl/Isoleucyl-tRNA synthetase, editing domain"/>
    <property type="match status" value="1"/>
</dbReference>
<evidence type="ECO:0000259" key="17">
    <source>
        <dbReference type="Pfam" id="PF00133"/>
    </source>
</evidence>
<dbReference type="InterPro" id="IPR037118">
    <property type="entry name" value="Val-tRNA_synth_C_sf"/>
</dbReference>
<feature type="domain" description="Aminoacyl-tRNA synthetase class Ia" evidence="17">
    <location>
        <begin position="140"/>
        <end position="772"/>
    </location>
</feature>
<keyword evidence="7 14" id="KW-0547">Nucleotide-binding</keyword>
<evidence type="ECO:0000256" key="2">
    <source>
        <dbReference type="ARBA" id="ARBA00004496"/>
    </source>
</evidence>
<keyword evidence="5" id="KW-0963">Cytoplasm</keyword>
<comment type="subcellular location">
    <subcellularLocation>
        <location evidence="2">Cytoplasm</location>
    </subcellularLocation>
    <subcellularLocation>
        <location evidence="1">Mitochondrion</location>
    </subcellularLocation>
</comment>
<evidence type="ECO:0000256" key="15">
    <source>
        <dbReference type="SAM" id="Coils"/>
    </source>
</evidence>
<dbReference type="NCBIfam" id="NF004349">
    <property type="entry name" value="PRK05729.1"/>
    <property type="match status" value="1"/>
</dbReference>
<dbReference type="Gene3D" id="1.10.287.380">
    <property type="entry name" value="Valyl-tRNA synthetase, C-terminal domain"/>
    <property type="match status" value="1"/>
</dbReference>
<dbReference type="InterPro" id="IPR033705">
    <property type="entry name" value="Anticodon_Ia_Val"/>
</dbReference>
<sequence>MADGDVAKLKEEHKATLDELAAASEKLKELKEQGVKGEEVNKLADSLVKLKDALPVELLSEKDQKKRLKKMAAEARKKEAREKAAAKAAAGGGEGKKKKKKNPDTSGTVFVNKTPKGEKKDMTGEMSAAYEPPAVEAAWDAWWEQSGFYTADSEAAAAVGPEDKFVIVIPPPNVTGSLHIGHALTCSIQDALCRWHRMTGKHVLWLPGTDHAGIATQAVVEKKIMREANQTRHDLGREKFLEKVWEWKEKNGAHILNQLRILGASVDHSRTVFTMDDDRSRCVTEAFVRMHEDGLIYRDTRLVNWSHALCTALSDIEVDHIDLPGRTLRKVKGHDPNKEYEFGTLTSFAYKIAADDGSGPANDAADAEEIVVATTRLETMLGDTAVAVHPKDPRYAHLHGKKVWHPFRKCAIPIVTDDVLVDMDFGTAAVKITPAHDPNDFACGRRHGLEEISLLNDDGSINGVCGAPFEGLMRYDARILVEEELKKLGLFREKNSHAMQIPICSRSGDVIEPRLKPQWWVSCKGMADEAVAKVRSKELRLIPESSENTWFYWLENIQDWCVSRQLWWGHRIPAYKVVSALPEGVTGEKWYVGRNEDEAREQAAKDLGVDAGTIELEQDPDVLDTWFSSGLFPFSTMGWIGETEAAAKDFEAFFPGTMLETGHDIIFFWVARMVMMSLQLQKKLPFFEVFLHSMVRDKFGRKMSKSLGNVVSPEQVIDGISLAEMHAALEANTNLPPNEVERAKEGQQLAYPEGIPQCGADALRFGLLTYTGGTGSSRDVNLDINLVASHRRFCNKIWQATKFCMMNLGEGFSPEADFLEQAADGKLALAMRDRWILSSLSHACVEANAAFADYNFSKVTDIVHEFFYERLCDVYVEVLKPVMRAAEGDNASSEDIQARHLARNALWWCLDVSMRLMHPLMPFVTEELWQRLPGRPAGAPPSIMIAHYPASDVFDKHKAQEGVEAETKALRNLADKEADTTFEILNPLASSMRSLAADFKVQQSKNLIYHLKATSSASRELVASCTSDLSVLSKAKEIHVLAEDASELPVGSAARIHDAELQIFLELKGVVDPAKEIEKIGKNRTKLTKQLESVKSRVESEHFHKMNADAQEKDRSTLAGLETQLQGLDEQEAMFKKMAEDFQK</sequence>
<evidence type="ECO:0000256" key="3">
    <source>
        <dbReference type="ARBA" id="ARBA00005594"/>
    </source>
</evidence>
<comment type="catalytic activity">
    <reaction evidence="13">
        <text>tRNA(Val) + L-valine + ATP = L-valyl-tRNA(Val) + AMP + diphosphate</text>
        <dbReference type="Rhea" id="RHEA:10704"/>
        <dbReference type="Rhea" id="RHEA-COMP:9672"/>
        <dbReference type="Rhea" id="RHEA-COMP:9708"/>
        <dbReference type="ChEBI" id="CHEBI:30616"/>
        <dbReference type="ChEBI" id="CHEBI:33019"/>
        <dbReference type="ChEBI" id="CHEBI:57762"/>
        <dbReference type="ChEBI" id="CHEBI:78442"/>
        <dbReference type="ChEBI" id="CHEBI:78537"/>
        <dbReference type="ChEBI" id="CHEBI:456215"/>
        <dbReference type="EC" id="6.1.1.9"/>
    </reaction>
</comment>
<dbReference type="Pfam" id="PF08264">
    <property type="entry name" value="Anticodon_1"/>
    <property type="match status" value="1"/>
</dbReference>
<dbReference type="GO" id="GO:0005739">
    <property type="term" value="C:mitochondrion"/>
    <property type="evidence" value="ECO:0007669"/>
    <property type="project" value="UniProtKB-SubCell"/>
</dbReference>
<name>A0A2R5GWP9_9STRA</name>
<evidence type="ECO:0000256" key="9">
    <source>
        <dbReference type="ARBA" id="ARBA00022917"/>
    </source>
</evidence>
<dbReference type="GO" id="GO:0002161">
    <property type="term" value="F:aminoacyl-tRNA deacylase activity"/>
    <property type="evidence" value="ECO:0007669"/>
    <property type="project" value="InterPro"/>
</dbReference>
<dbReference type="CDD" id="cd07962">
    <property type="entry name" value="Anticodon_Ia_Val"/>
    <property type="match status" value="1"/>
</dbReference>
<feature type="domain" description="Methionyl/Valyl/Leucyl/Isoleucyl-tRNA synthetase anticodon-binding" evidence="18">
    <location>
        <begin position="833"/>
        <end position="1006"/>
    </location>
</feature>
<evidence type="ECO:0000256" key="16">
    <source>
        <dbReference type="SAM" id="MobiDB-lite"/>
    </source>
</evidence>
<dbReference type="NCBIfam" id="TIGR00422">
    <property type="entry name" value="valS"/>
    <property type="match status" value="1"/>
</dbReference>